<dbReference type="RefSeq" id="WP_271433780.1">
    <property type="nucleotide sequence ID" value="NZ_JAQIOY010000009.1"/>
</dbReference>
<comment type="similarity">
    <text evidence="2">Belongs to the thioredoxin family. DsbA subfamily.</text>
</comment>
<gene>
    <name evidence="4" type="ORF">PFY00_16945</name>
</gene>
<dbReference type="PROSITE" id="PS51352">
    <property type="entry name" value="THIOREDOXIN_2"/>
    <property type="match status" value="1"/>
</dbReference>
<dbReference type="PANTHER" id="PTHR13887:SF56">
    <property type="entry name" value="THIOREDOXIN-LIKE REDUCTASE RV2466C"/>
    <property type="match status" value="1"/>
</dbReference>
<dbReference type="PANTHER" id="PTHR13887">
    <property type="entry name" value="GLUTATHIONE S-TRANSFERASE KAPPA"/>
    <property type="match status" value="1"/>
</dbReference>
<proteinExistence type="inferred from homology"/>
<organism evidence="4 5">
    <name type="scientific">Thalassococcus lentus</name>
    <dbReference type="NCBI Taxonomy" id="1210524"/>
    <lineage>
        <taxon>Bacteria</taxon>
        <taxon>Pseudomonadati</taxon>
        <taxon>Pseudomonadota</taxon>
        <taxon>Alphaproteobacteria</taxon>
        <taxon>Rhodobacterales</taxon>
        <taxon>Roseobacteraceae</taxon>
        <taxon>Thalassococcus</taxon>
    </lineage>
</organism>
<dbReference type="InterPro" id="IPR036249">
    <property type="entry name" value="Thioredoxin-like_sf"/>
</dbReference>
<name>A0ABT4XWT5_9RHOB</name>
<dbReference type="Pfam" id="PF13462">
    <property type="entry name" value="Thioredoxin_4"/>
    <property type="match status" value="1"/>
</dbReference>
<sequence length="225" mass="24515">MKAIVPAGVLALVLAGGGYWYMTQQNAAPEPEPVAQSEDAAPADDAASDFAGVVEMVQGNPDATVEVIEYASFTCPHCASFHSTAYKQLRSDYIDTGKIKFVYREVYFDKYGMWGSLIARCAGPEKFFGIVDLIYKGQNEWARAGSDAAIADELRKIGRLAGMSTEQMDACLADGAKLEQLVGWYQQNAERDDINSTPSFVINGQKYSNMNFSDFSAILDEQLGG</sequence>
<dbReference type="Proteomes" id="UP001210720">
    <property type="component" value="Unassembled WGS sequence"/>
</dbReference>
<dbReference type="CDD" id="cd02972">
    <property type="entry name" value="DsbA_family"/>
    <property type="match status" value="1"/>
</dbReference>
<accession>A0ABT4XWT5</accession>
<dbReference type="Gene3D" id="3.40.30.10">
    <property type="entry name" value="Glutaredoxin"/>
    <property type="match status" value="1"/>
</dbReference>
<comment type="function">
    <text evidence="1">May be required for disulfide bond formation in some proteins.</text>
</comment>
<dbReference type="EMBL" id="JAQIOY010000009">
    <property type="protein sequence ID" value="MDA7426424.1"/>
    <property type="molecule type" value="Genomic_DNA"/>
</dbReference>
<dbReference type="InterPro" id="IPR012336">
    <property type="entry name" value="Thioredoxin-like_fold"/>
</dbReference>
<dbReference type="SUPFAM" id="SSF52833">
    <property type="entry name" value="Thioredoxin-like"/>
    <property type="match status" value="1"/>
</dbReference>
<dbReference type="InterPro" id="IPR013766">
    <property type="entry name" value="Thioredoxin_domain"/>
</dbReference>
<evidence type="ECO:0000256" key="1">
    <source>
        <dbReference type="ARBA" id="ARBA00003565"/>
    </source>
</evidence>
<keyword evidence="5" id="KW-1185">Reference proteome</keyword>
<protein>
    <submittedName>
        <fullName evidence="4">DsbA family protein</fullName>
    </submittedName>
</protein>
<evidence type="ECO:0000256" key="2">
    <source>
        <dbReference type="ARBA" id="ARBA00005791"/>
    </source>
</evidence>
<comment type="caution">
    <text evidence="4">The sequence shown here is derived from an EMBL/GenBank/DDBJ whole genome shotgun (WGS) entry which is preliminary data.</text>
</comment>
<evidence type="ECO:0000259" key="3">
    <source>
        <dbReference type="PROSITE" id="PS51352"/>
    </source>
</evidence>
<evidence type="ECO:0000313" key="5">
    <source>
        <dbReference type="Proteomes" id="UP001210720"/>
    </source>
</evidence>
<evidence type="ECO:0000313" key="4">
    <source>
        <dbReference type="EMBL" id="MDA7426424.1"/>
    </source>
</evidence>
<reference evidence="4 5" key="1">
    <citation type="submission" date="2023-01" db="EMBL/GenBank/DDBJ databases">
        <title>Thalassococcus onchidii sp. nov., isolated from a marine invertebrate from the South China Sea.</title>
        <authorList>
            <person name="Xu S."/>
            <person name="Liu Z."/>
            <person name="Xu Y."/>
        </authorList>
    </citation>
    <scope>NUCLEOTIDE SEQUENCE [LARGE SCALE GENOMIC DNA]</scope>
    <source>
        <strain evidence="4 5">KCTC 32084</strain>
    </source>
</reference>
<feature type="domain" description="Thioredoxin" evidence="3">
    <location>
        <begin position="35"/>
        <end position="224"/>
    </location>
</feature>